<feature type="domain" description="Glycosyltransferase 2-like" evidence="1">
    <location>
        <begin position="10"/>
        <end position="152"/>
    </location>
</feature>
<feature type="domain" description="Glycosyltransferase 2-like" evidence="1">
    <location>
        <begin position="340"/>
        <end position="473"/>
    </location>
</feature>
<dbReference type="EMBL" id="MASR01000001">
    <property type="protein sequence ID" value="OFE13768.1"/>
    <property type="molecule type" value="Genomic_DNA"/>
</dbReference>
<proteinExistence type="predicted"/>
<dbReference type="InterPro" id="IPR029044">
    <property type="entry name" value="Nucleotide-diphossugar_trans"/>
</dbReference>
<dbReference type="InterPro" id="IPR001173">
    <property type="entry name" value="Glyco_trans_2-like"/>
</dbReference>
<gene>
    <name evidence="2" type="ORF">PHACT_12005</name>
</gene>
<evidence type="ECO:0000313" key="3">
    <source>
        <dbReference type="Proteomes" id="UP000175669"/>
    </source>
</evidence>
<dbReference type="CDD" id="cd00761">
    <property type="entry name" value="Glyco_tranf_GTA_type"/>
    <property type="match status" value="2"/>
</dbReference>
<dbReference type="InterPro" id="IPR050834">
    <property type="entry name" value="Glycosyltransf_2"/>
</dbReference>
<dbReference type="RefSeq" id="WP_070117986.1">
    <property type="nucleotide sequence ID" value="NZ_MASR01000001.1"/>
</dbReference>
<dbReference type="Gene3D" id="3.90.550.10">
    <property type="entry name" value="Spore Coat Polysaccharide Biosynthesis Protein SpsA, Chain A"/>
    <property type="match status" value="2"/>
</dbReference>
<dbReference type="PANTHER" id="PTHR43685">
    <property type="entry name" value="GLYCOSYLTRANSFERASE"/>
    <property type="match status" value="1"/>
</dbReference>
<sequence length="655" mass="73754">MKTEPTPRLSVVVIAWNMPEALSRTLTTLSAEYQDAIDEADYEIVVVENDSGNNMLTASVQALPGNFRYYLRTESGVSPVAAMAFALEQCRAPFACLILDGAQMLTPGVLAQALCILENENNALVAVPGYHLGQKQQHLVEDLPGLLNWQEQMFREEDWQQNGYRLFRHACFSPGNKRGFLQPFMEASALFCKTSHLIEQQCADPRFVASGGGAVNLHILRQLGLCVASHVYVLPGEGSFHQYHGGVTTRSDEAQSQRVLGFKTQLQEIWQNAFFALRRQPIFFGPVGRHAEPHLAESVRMAENRYHRLATLQREFWEDEPSGHDESRWQGFIRTAPKISIVCVVHNIPDQFRHTLHSLSPGYLTLGTELNYEVIVIENPSPSPLPLSLIDDFEGDIRHQLRETPDTSPANALNEAVNMARGDVIGILIDSAYMLTPGILQQVAWLYANDPDCLVSVPGYHLGSERQEVSSKAGYDQSRERELLQNSGWPQSPYELFNIGCFSGANPHGLLHPAMESHLLFCSRKAFLESGGADTAFRSPGGGSVNMDLYQRLVRREQSPLYLLWGEGVFHQYHGGVTTSYRNELPDQLQQFQQEFRQIRGNDYQAVRRQPQFFGPLPRQVMPFIAESCSRGRQRFNRFAGEDRDPWIDDGGYNR</sequence>
<comment type="caution">
    <text evidence="2">The sequence shown here is derived from an EMBL/GenBank/DDBJ whole genome shotgun (WGS) entry which is preliminary data.</text>
</comment>
<dbReference type="Pfam" id="PF00535">
    <property type="entry name" value="Glycos_transf_2"/>
    <property type="match status" value="2"/>
</dbReference>
<dbReference type="Proteomes" id="UP000175669">
    <property type="component" value="Unassembled WGS sequence"/>
</dbReference>
<dbReference type="PANTHER" id="PTHR43685:SF2">
    <property type="entry name" value="GLYCOSYLTRANSFERASE 2-LIKE DOMAIN-CONTAINING PROTEIN"/>
    <property type="match status" value="1"/>
</dbReference>
<dbReference type="SUPFAM" id="SSF53448">
    <property type="entry name" value="Nucleotide-diphospho-sugar transferases"/>
    <property type="match status" value="2"/>
</dbReference>
<protein>
    <recommendedName>
        <fullName evidence="1">Glycosyltransferase 2-like domain-containing protein</fullName>
    </recommendedName>
</protein>
<dbReference type="AlphaFoldDB" id="A0A1E8CMV4"/>
<accession>A0A1E8CMV4</accession>
<reference evidence="3" key="1">
    <citation type="submission" date="2016-07" db="EMBL/GenBank/DDBJ databases">
        <authorList>
            <person name="Florea S."/>
            <person name="Webb J.S."/>
            <person name="Jaromczyk J."/>
            <person name="Schardl C.L."/>
        </authorList>
    </citation>
    <scope>NUCLEOTIDE SEQUENCE [LARGE SCALE GENOMIC DNA]</scope>
    <source>
        <strain evidence="3">KCTC 42131</strain>
    </source>
</reference>
<organism evidence="2 3">
    <name type="scientific">Pseudohongiella acticola</name>
    <dbReference type="NCBI Taxonomy" id="1524254"/>
    <lineage>
        <taxon>Bacteria</taxon>
        <taxon>Pseudomonadati</taxon>
        <taxon>Pseudomonadota</taxon>
        <taxon>Gammaproteobacteria</taxon>
        <taxon>Pseudomonadales</taxon>
        <taxon>Pseudohongiellaceae</taxon>
        <taxon>Pseudohongiella</taxon>
    </lineage>
</organism>
<evidence type="ECO:0000313" key="2">
    <source>
        <dbReference type="EMBL" id="OFE13768.1"/>
    </source>
</evidence>
<dbReference type="STRING" id="1524254.PHACT_12005"/>
<name>A0A1E8CMV4_9GAMM</name>
<evidence type="ECO:0000259" key="1">
    <source>
        <dbReference type="Pfam" id="PF00535"/>
    </source>
</evidence>
<keyword evidence="3" id="KW-1185">Reference proteome</keyword>